<protein>
    <recommendedName>
        <fullName evidence="22">Neurotransmitter-gated ion-channel ligand-binding domain-containing protein</fullName>
    </recommendedName>
</protein>
<evidence type="ECO:0000256" key="4">
    <source>
        <dbReference type="ARBA" id="ARBA00022729"/>
    </source>
</evidence>
<keyword evidence="4" id="KW-0732">Signal</keyword>
<keyword evidence="11" id="KW-0869">Chloride channel</keyword>
<keyword evidence="2" id="KW-1003">Cell membrane</keyword>
<keyword evidence="6" id="KW-0770">Synapse</keyword>
<dbReference type="GO" id="GO:0004890">
    <property type="term" value="F:GABA-A receptor activity"/>
    <property type="evidence" value="ECO:0007669"/>
    <property type="project" value="InterPro"/>
</dbReference>
<dbReference type="InterPro" id="IPR038050">
    <property type="entry name" value="Neuro_actylchol_rec"/>
</dbReference>
<dbReference type="InterPro" id="IPR036734">
    <property type="entry name" value="Neur_chan_lig-bd_sf"/>
</dbReference>
<organism evidence="21">
    <name type="scientific">Octopus bimaculoides</name>
    <name type="common">California two-spotted octopus</name>
    <dbReference type="NCBI Taxonomy" id="37653"/>
    <lineage>
        <taxon>Eukaryota</taxon>
        <taxon>Metazoa</taxon>
        <taxon>Spiralia</taxon>
        <taxon>Lophotrochozoa</taxon>
        <taxon>Mollusca</taxon>
        <taxon>Cephalopoda</taxon>
        <taxon>Coleoidea</taxon>
        <taxon>Octopodiformes</taxon>
        <taxon>Octopoda</taxon>
        <taxon>Incirrata</taxon>
        <taxon>Octopodidae</taxon>
        <taxon>Octopus</taxon>
    </lineage>
</organism>
<evidence type="ECO:0000313" key="21">
    <source>
        <dbReference type="EMBL" id="KOF62643.1"/>
    </source>
</evidence>
<evidence type="ECO:0000256" key="6">
    <source>
        <dbReference type="ARBA" id="ARBA00023018"/>
    </source>
</evidence>
<dbReference type="FunFam" id="2.70.170.10:FF:000003">
    <property type="entry name" value="Putative gamma-aminobutyric acid receptor subunit gamma-2"/>
    <property type="match status" value="1"/>
</dbReference>
<dbReference type="InterPro" id="IPR006028">
    <property type="entry name" value="GABAA/Glycine_rcpt"/>
</dbReference>
<gene>
    <name evidence="21" type="ORF">OCBIM_22022552mg</name>
</gene>
<dbReference type="SUPFAM" id="SSF90112">
    <property type="entry name" value="Neurotransmitter-gated ion-channel transmembrane pore"/>
    <property type="match status" value="1"/>
</dbReference>
<evidence type="ECO:0000256" key="8">
    <source>
        <dbReference type="ARBA" id="ARBA00023136"/>
    </source>
</evidence>
<evidence type="ECO:0000256" key="9">
    <source>
        <dbReference type="ARBA" id="ARBA00023157"/>
    </source>
</evidence>
<keyword evidence="12" id="KW-0325">Glycoprotein</keyword>
<evidence type="ECO:0000256" key="13">
    <source>
        <dbReference type="ARBA" id="ARBA00023214"/>
    </source>
</evidence>
<dbReference type="Gene3D" id="1.20.58.390">
    <property type="entry name" value="Neurotransmitter-gated ion-channel transmembrane domain"/>
    <property type="match status" value="1"/>
</dbReference>
<dbReference type="InterPro" id="IPR006201">
    <property type="entry name" value="Neur_channel"/>
</dbReference>
<dbReference type="Pfam" id="PF02932">
    <property type="entry name" value="Neur_chan_memb"/>
    <property type="match status" value="1"/>
</dbReference>
<dbReference type="PRINTS" id="PR01079">
    <property type="entry name" value="GABAARALPHA"/>
</dbReference>
<proteinExistence type="inferred from homology"/>
<dbReference type="SUPFAM" id="SSF63712">
    <property type="entry name" value="Nicotinic receptor ligand binding domain-like"/>
    <property type="match status" value="1"/>
</dbReference>
<reference evidence="21" key="1">
    <citation type="submission" date="2015-07" db="EMBL/GenBank/DDBJ databases">
        <title>MeaNS - Measles Nucleotide Surveillance Program.</title>
        <authorList>
            <person name="Tran T."/>
            <person name="Druce J."/>
        </authorList>
    </citation>
    <scope>NUCLEOTIDE SEQUENCE</scope>
    <source>
        <strain evidence="21">UCB-OBI-ISO-001</strain>
        <tissue evidence="21">Gonad</tissue>
    </source>
</reference>
<dbReference type="Pfam" id="PF02931">
    <property type="entry name" value="Neur_chan_LBD"/>
    <property type="match status" value="1"/>
</dbReference>
<sequence>MTQLLDKLLEGYDKRLRPDFGQGPLIIKADILIRSMGPVSERDMIYSMDCYFRQLWTDERLAFNVSLANVSLNIKMLERIWSPDTIVYNGQESFLHEITMPNKFFRINKDGTILYSQRLTIKARCLMQLQKFPMDLQQCPLHLISFGYTENEVLYKWRFGAERAVDVNAGMTLSQFDLTDMPAWNGTTVFREALHSMLSVNFHLKRHMGFFLLQVYVPCTLLVVVSWVSFWIHREATSDRIALGTTTVLSMTFLGLDNRTYLPKVSYSTALDVYVAMCYVFVLATLIQFAAVHYFTKYDSGEENIQQDPTDTEESEEEKMVISEVLIQRTQLKKKKKSKLSFCSWNWYLRMFWYCLSGTRNFHIKTFGNKYHALNSVSQIDIVSRRLFPLVFLILSVSYWVCYLY</sequence>
<evidence type="ECO:0000256" key="17">
    <source>
        <dbReference type="ARBA" id="ARBA00034104"/>
    </source>
</evidence>
<keyword evidence="5 18" id="KW-1133">Transmembrane helix</keyword>
<comment type="similarity">
    <text evidence="18">Belongs to the ligand-gated ion channel (TC 1.A.9) family.</text>
</comment>
<keyword evidence="1 18" id="KW-0813">Transport</keyword>
<dbReference type="CDD" id="cd19049">
    <property type="entry name" value="LGIC_TM_anion"/>
    <property type="match status" value="1"/>
</dbReference>
<dbReference type="NCBIfam" id="TIGR00860">
    <property type="entry name" value="LIC"/>
    <property type="match status" value="1"/>
</dbReference>
<comment type="caution">
    <text evidence="18">Lacks conserved residue(s) required for the propagation of feature annotation.</text>
</comment>
<dbReference type="PRINTS" id="PR00253">
    <property type="entry name" value="GABAARECEPTR"/>
</dbReference>
<keyword evidence="7 18" id="KW-0406">Ion transport</keyword>
<dbReference type="InterPro" id="IPR001390">
    <property type="entry name" value="GABAAa_rcpt"/>
</dbReference>
<feature type="transmembrane region" description="Helical" evidence="18">
    <location>
        <begin position="210"/>
        <end position="229"/>
    </location>
</feature>
<evidence type="ECO:0000256" key="16">
    <source>
        <dbReference type="ARBA" id="ARBA00023303"/>
    </source>
</evidence>
<dbReference type="InterPro" id="IPR036719">
    <property type="entry name" value="Neuro-gated_channel_TM_sf"/>
</dbReference>
<evidence type="ECO:0000256" key="2">
    <source>
        <dbReference type="ARBA" id="ARBA00022475"/>
    </source>
</evidence>
<dbReference type="OrthoDB" id="203862at2759"/>
<dbReference type="Gene3D" id="2.70.170.10">
    <property type="entry name" value="Neurotransmitter-gated ion-channel ligand-binding domain"/>
    <property type="match status" value="1"/>
</dbReference>
<dbReference type="GO" id="GO:0005230">
    <property type="term" value="F:extracellular ligand-gated monoatomic ion channel activity"/>
    <property type="evidence" value="ECO:0007669"/>
    <property type="project" value="InterPro"/>
</dbReference>
<keyword evidence="15" id="KW-1071">Ligand-gated ion channel</keyword>
<evidence type="ECO:0000256" key="18">
    <source>
        <dbReference type="RuleBase" id="RU000687"/>
    </source>
</evidence>
<keyword evidence="9" id="KW-1015">Disulfide bond</keyword>
<dbReference type="PANTHER" id="PTHR18945">
    <property type="entry name" value="NEUROTRANSMITTER GATED ION CHANNEL"/>
    <property type="match status" value="1"/>
</dbReference>
<evidence type="ECO:0000259" key="20">
    <source>
        <dbReference type="Pfam" id="PF02932"/>
    </source>
</evidence>
<evidence type="ECO:0000256" key="14">
    <source>
        <dbReference type="ARBA" id="ARBA00023257"/>
    </source>
</evidence>
<accession>A0A0L8FG26</accession>
<evidence type="ECO:0000256" key="15">
    <source>
        <dbReference type="ARBA" id="ARBA00023286"/>
    </source>
</evidence>
<feature type="transmembrane region" description="Helical" evidence="18">
    <location>
        <begin position="387"/>
        <end position="404"/>
    </location>
</feature>
<dbReference type="AlphaFoldDB" id="A0A0L8FG26"/>
<dbReference type="STRING" id="37653.A0A0L8FG26"/>
<evidence type="ECO:0008006" key="22">
    <source>
        <dbReference type="Google" id="ProtNLM"/>
    </source>
</evidence>
<feature type="domain" description="Neurotransmitter-gated ion-channel transmembrane" evidence="20">
    <location>
        <begin position="215"/>
        <end position="300"/>
    </location>
</feature>
<keyword evidence="16 18" id="KW-0407">Ion channel</keyword>
<keyword evidence="14" id="KW-0628">Postsynaptic cell membrane</keyword>
<dbReference type="CDD" id="cd19007">
    <property type="entry name" value="LGIC_ECD_GABAR_GRD-like"/>
    <property type="match status" value="1"/>
</dbReference>
<evidence type="ECO:0000256" key="12">
    <source>
        <dbReference type="ARBA" id="ARBA00023180"/>
    </source>
</evidence>
<name>A0A0L8FG26_OCTBM</name>
<dbReference type="GO" id="GO:0045211">
    <property type="term" value="C:postsynaptic membrane"/>
    <property type="evidence" value="ECO:0007669"/>
    <property type="project" value="UniProtKB-SubCell"/>
</dbReference>
<evidence type="ECO:0000256" key="11">
    <source>
        <dbReference type="ARBA" id="ARBA00023173"/>
    </source>
</evidence>
<dbReference type="PRINTS" id="PR00252">
    <property type="entry name" value="NRIONCHANNEL"/>
</dbReference>
<dbReference type="InterPro" id="IPR018000">
    <property type="entry name" value="Neurotransmitter_ion_chnl_CS"/>
</dbReference>
<dbReference type="GO" id="GO:0005254">
    <property type="term" value="F:chloride channel activity"/>
    <property type="evidence" value="ECO:0007669"/>
    <property type="project" value="UniProtKB-KW"/>
</dbReference>
<dbReference type="PROSITE" id="PS00236">
    <property type="entry name" value="NEUROTR_ION_CHANNEL"/>
    <property type="match status" value="1"/>
</dbReference>
<dbReference type="EMBL" id="KQ432842">
    <property type="protein sequence ID" value="KOF62643.1"/>
    <property type="molecule type" value="Genomic_DNA"/>
</dbReference>
<evidence type="ECO:0000256" key="10">
    <source>
        <dbReference type="ARBA" id="ARBA00023170"/>
    </source>
</evidence>
<evidence type="ECO:0000259" key="19">
    <source>
        <dbReference type="Pfam" id="PF02931"/>
    </source>
</evidence>
<keyword evidence="3 18" id="KW-0812">Transmembrane</keyword>
<dbReference type="InterPro" id="IPR006029">
    <property type="entry name" value="Neurotrans-gated_channel_TM"/>
</dbReference>
<feature type="domain" description="Neurotransmitter-gated ion-channel ligand-binding" evidence="19">
    <location>
        <begin position="2"/>
        <end position="208"/>
    </location>
</feature>
<evidence type="ECO:0000256" key="3">
    <source>
        <dbReference type="ARBA" id="ARBA00022692"/>
    </source>
</evidence>
<feature type="transmembrane region" description="Helical" evidence="18">
    <location>
        <begin position="273"/>
        <end position="295"/>
    </location>
</feature>
<dbReference type="GO" id="GO:0034707">
    <property type="term" value="C:chloride channel complex"/>
    <property type="evidence" value="ECO:0007669"/>
    <property type="project" value="UniProtKB-KW"/>
</dbReference>
<dbReference type="InterPro" id="IPR006202">
    <property type="entry name" value="Neur_chan_lig-bd"/>
</dbReference>
<comment type="subcellular location">
    <subcellularLocation>
        <location evidence="17">Postsynaptic cell membrane</location>
        <topology evidence="17">Multi-pass membrane protein</topology>
    </subcellularLocation>
</comment>
<evidence type="ECO:0000256" key="5">
    <source>
        <dbReference type="ARBA" id="ARBA00022989"/>
    </source>
</evidence>
<keyword evidence="8 18" id="KW-0472">Membrane</keyword>
<keyword evidence="13" id="KW-0868">Chloride</keyword>
<evidence type="ECO:0000256" key="1">
    <source>
        <dbReference type="ARBA" id="ARBA00022448"/>
    </source>
</evidence>
<evidence type="ECO:0000256" key="7">
    <source>
        <dbReference type="ARBA" id="ARBA00023065"/>
    </source>
</evidence>
<keyword evidence="10" id="KW-0675">Receptor</keyword>